<feature type="region of interest" description="Disordered" evidence="1">
    <location>
        <begin position="211"/>
        <end position="285"/>
    </location>
</feature>
<feature type="compositionally biased region" description="Low complexity" evidence="1">
    <location>
        <begin position="211"/>
        <end position="227"/>
    </location>
</feature>
<dbReference type="EMBL" id="KI925459">
    <property type="protein sequence ID" value="ETW81093.1"/>
    <property type="molecule type" value="Genomic_DNA"/>
</dbReference>
<evidence type="ECO:0000256" key="1">
    <source>
        <dbReference type="SAM" id="MobiDB-lite"/>
    </source>
</evidence>
<keyword evidence="3" id="KW-1185">Reference proteome</keyword>
<accession>W4K5I8</accession>
<feature type="compositionally biased region" description="Low complexity" evidence="1">
    <location>
        <begin position="57"/>
        <end position="67"/>
    </location>
</feature>
<dbReference type="KEGG" id="hir:HETIRDRAFT_102141"/>
<name>W4K5I8_HETIT</name>
<evidence type="ECO:0000313" key="2">
    <source>
        <dbReference type="EMBL" id="ETW81093.1"/>
    </source>
</evidence>
<feature type="compositionally biased region" description="Basic residues" evidence="1">
    <location>
        <begin position="40"/>
        <end position="49"/>
    </location>
</feature>
<dbReference type="AlphaFoldDB" id="W4K5I8"/>
<reference evidence="2 3" key="1">
    <citation type="journal article" date="2012" name="New Phytol.">
        <title>Insight into trade-off between wood decay and parasitism from the genome of a fungal forest pathogen.</title>
        <authorList>
            <person name="Olson A."/>
            <person name="Aerts A."/>
            <person name="Asiegbu F."/>
            <person name="Belbahri L."/>
            <person name="Bouzid O."/>
            <person name="Broberg A."/>
            <person name="Canback B."/>
            <person name="Coutinho P.M."/>
            <person name="Cullen D."/>
            <person name="Dalman K."/>
            <person name="Deflorio G."/>
            <person name="van Diepen L.T."/>
            <person name="Dunand C."/>
            <person name="Duplessis S."/>
            <person name="Durling M."/>
            <person name="Gonthier P."/>
            <person name="Grimwood J."/>
            <person name="Fossdal C.G."/>
            <person name="Hansson D."/>
            <person name="Henrissat B."/>
            <person name="Hietala A."/>
            <person name="Himmelstrand K."/>
            <person name="Hoffmeister D."/>
            <person name="Hogberg N."/>
            <person name="James T.Y."/>
            <person name="Karlsson M."/>
            <person name="Kohler A."/>
            <person name="Kues U."/>
            <person name="Lee Y.H."/>
            <person name="Lin Y.C."/>
            <person name="Lind M."/>
            <person name="Lindquist E."/>
            <person name="Lombard V."/>
            <person name="Lucas S."/>
            <person name="Lunden K."/>
            <person name="Morin E."/>
            <person name="Murat C."/>
            <person name="Park J."/>
            <person name="Raffaello T."/>
            <person name="Rouze P."/>
            <person name="Salamov A."/>
            <person name="Schmutz J."/>
            <person name="Solheim H."/>
            <person name="Stahlberg J."/>
            <person name="Velez H."/>
            <person name="de Vries R.P."/>
            <person name="Wiebenga A."/>
            <person name="Woodward S."/>
            <person name="Yakovlev I."/>
            <person name="Garbelotto M."/>
            <person name="Martin F."/>
            <person name="Grigoriev I.V."/>
            <person name="Stenlid J."/>
        </authorList>
    </citation>
    <scope>NUCLEOTIDE SEQUENCE [LARGE SCALE GENOMIC DNA]</scope>
    <source>
        <strain evidence="2 3">TC 32-1</strain>
    </source>
</reference>
<organism evidence="2 3">
    <name type="scientific">Heterobasidion irregulare (strain TC 32-1)</name>
    <dbReference type="NCBI Taxonomy" id="747525"/>
    <lineage>
        <taxon>Eukaryota</taxon>
        <taxon>Fungi</taxon>
        <taxon>Dikarya</taxon>
        <taxon>Basidiomycota</taxon>
        <taxon>Agaricomycotina</taxon>
        <taxon>Agaricomycetes</taxon>
        <taxon>Russulales</taxon>
        <taxon>Bondarzewiaceae</taxon>
        <taxon>Heterobasidion</taxon>
        <taxon>Heterobasidion annosum species complex</taxon>
    </lineage>
</organism>
<dbReference type="GeneID" id="20665826"/>
<feature type="region of interest" description="Disordered" evidence="1">
    <location>
        <begin position="1"/>
        <end position="109"/>
    </location>
</feature>
<proteinExistence type="predicted"/>
<feature type="compositionally biased region" description="Basic and acidic residues" evidence="1">
    <location>
        <begin position="253"/>
        <end position="265"/>
    </location>
</feature>
<feature type="compositionally biased region" description="Basic and acidic residues" evidence="1">
    <location>
        <begin position="1"/>
        <end position="10"/>
    </location>
</feature>
<dbReference type="InParanoid" id="W4K5I8"/>
<dbReference type="HOGENOM" id="CLU_921530_0_0_1"/>
<feature type="compositionally biased region" description="Pro residues" evidence="1">
    <location>
        <begin position="80"/>
        <end position="93"/>
    </location>
</feature>
<dbReference type="Proteomes" id="UP000030671">
    <property type="component" value="Unassembled WGS sequence"/>
</dbReference>
<evidence type="ECO:0000313" key="3">
    <source>
        <dbReference type="Proteomes" id="UP000030671"/>
    </source>
</evidence>
<dbReference type="RefSeq" id="XP_009547771.1">
    <property type="nucleotide sequence ID" value="XM_009549476.1"/>
</dbReference>
<protein>
    <submittedName>
        <fullName evidence="2">Uncharacterized protein</fullName>
    </submittedName>
</protein>
<feature type="compositionally biased region" description="Basic residues" evidence="1">
    <location>
        <begin position="94"/>
        <end position="108"/>
    </location>
</feature>
<sequence>MERREERSADSRPPPFIFPPRRNFIRRPRGSPADPDRSLHRAHLAHLRHSPPPPASPRSRSPRLSPTPLGPSLPPSLLRPLPPYITPWSPGRPAPRHPPRPLPLRRRPMDRPSSIFDSLFFQVSPVRAEDAHRIGVADQPSMMLCSILSLTGLATYLSPAAPVCYVPGRDAHPFGALGRPVAAATATAHPPRTAVVVHACTHSMHARAQSLPSQLSHPLLSSSQHPSIARTAPSPSQLYLPGPARAHPRARPHHDPRTFRDDTAPEAHAAARSTNSTHRPPPPSSTLSAPFYLSVIFLSTIF</sequence>
<gene>
    <name evidence="2" type="ORF">HETIRDRAFT_102141</name>
</gene>